<dbReference type="SUPFAM" id="SSF48452">
    <property type="entry name" value="TPR-like"/>
    <property type="match status" value="2"/>
</dbReference>
<dbReference type="GO" id="GO:0000155">
    <property type="term" value="F:phosphorelay sensor kinase activity"/>
    <property type="evidence" value="ECO:0007669"/>
    <property type="project" value="InterPro"/>
</dbReference>
<evidence type="ECO:0000256" key="1">
    <source>
        <dbReference type="ARBA" id="ARBA00000085"/>
    </source>
</evidence>
<dbReference type="Pfam" id="PF00512">
    <property type="entry name" value="HisKA"/>
    <property type="match status" value="1"/>
</dbReference>
<dbReference type="InterPro" id="IPR027417">
    <property type="entry name" value="P-loop_NTPase"/>
</dbReference>
<dbReference type="SUPFAM" id="SSF47384">
    <property type="entry name" value="Homodimeric domain of signal transducing histidine kinase"/>
    <property type="match status" value="1"/>
</dbReference>
<dbReference type="InterPro" id="IPR053159">
    <property type="entry name" value="Hybrid_Histidine_Kinase"/>
</dbReference>
<dbReference type="InterPro" id="IPR011009">
    <property type="entry name" value="Kinase-like_dom_sf"/>
</dbReference>
<evidence type="ECO:0000256" key="8">
    <source>
        <dbReference type="ARBA" id="ARBA00023012"/>
    </source>
</evidence>
<dbReference type="PRINTS" id="PR00344">
    <property type="entry name" value="BCTRLSENSOR"/>
</dbReference>
<keyword evidence="6 12" id="KW-0418">Kinase</keyword>
<protein>
    <recommendedName>
        <fullName evidence="2">histidine kinase</fullName>
        <ecNumber evidence="2">2.7.13.3</ecNumber>
    </recommendedName>
</protein>
<dbReference type="Gene3D" id="3.30.565.10">
    <property type="entry name" value="Histidine kinase-like ATPase, C-terminal domain"/>
    <property type="match status" value="1"/>
</dbReference>
<dbReference type="InterPro" id="IPR036097">
    <property type="entry name" value="HisK_dim/P_sf"/>
</dbReference>
<keyword evidence="3" id="KW-0597">Phosphoprotein</keyword>
<dbReference type="Gene3D" id="3.30.450.40">
    <property type="match status" value="1"/>
</dbReference>
<dbReference type="SUPFAM" id="SSF55874">
    <property type="entry name" value="ATPase domain of HSP90 chaperone/DNA topoisomerase II/histidine kinase"/>
    <property type="match status" value="1"/>
</dbReference>
<dbReference type="PANTHER" id="PTHR43642">
    <property type="entry name" value="HYBRID SIGNAL TRANSDUCTION HISTIDINE KINASE G"/>
    <property type="match status" value="1"/>
</dbReference>
<dbReference type="InterPro" id="IPR000719">
    <property type="entry name" value="Prot_kinase_dom"/>
</dbReference>
<keyword evidence="9" id="KW-0175">Coiled coil</keyword>
<feature type="domain" description="Protein kinase" evidence="10">
    <location>
        <begin position="7"/>
        <end position="275"/>
    </location>
</feature>
<dbReference type="EC" id="2.7.13.3" evidence="2"/>
<dbReference type="InterPro" id="IPR003661">
    <property type="entry name" value="HisK_dim/P_dom"/>
</dbReference>
<dbReference type="InterPro" id="IPR011990">
    <property type="entry name" value="TPR-like_helical_dom_sf"/>
</dbReference>
<dbReference type="CDD" id="cd14014">
    <property type="entry name" value="STKc_PknB_like"/>
    <property type="match status" value="1"/>
</dbReference>
<evidence type="ECO:0000256" key="5">
    <source>
        <dbReference type="ARBA" id="ARBA00022741"/>
    </source>
</evidence>
<keyword evidence="4" id="KW-0808">Transferase</keyword>
<sequence>MNKLFNYNLTDKMVISDTYVLYKAVSLHQNHKVLIKTLNSQANPQSKAELVHEYYTLIEKEPYGVLQPVALEKDKEQPYVIMEFFKGERLTDWLQKNHSFDVNSFLEMAIKLTTILFSVHQKNIIHKSIHPNHVIYDDSTGQIRLTGFHQSTMLANEMLKVDITPYHLEEIHYISPEQTGRMNRPIDYRTDLYSLGVLLYEVATGQVPFVERKDAAELIHAHLAQTPRPPHEINPTIPHIISNIIMKLLVKMPEKRYQSTEGLKRDLEKCFHDFHSPRGMQQFSLGEFDAHPTLERPHKLYGREKEQKQLLQSFEKVKDGKPLLLLIPGTSGSGKTALVQKLQKPLLHKRGYYISGKFVQFQKHIPYAPLMEAFRSLIRQIQAEDSQSIEIWKQKLKRSLANNAWIIANFLPEIEWLIGKQEDGPDLPPSGIHNRFRLAVRNFIDVFAAEDHPLVLFIDDLQWADSATIDLMKHLLVNPGKRNLLVIGAYRDNEVEVGHPFEILLKQLKQEDVIIDRIPVHPLSKADINQWISEVLGLEAETLEPLVELIFRITKGNPFFINQLLQLLYQEQIIRFDWGRAIWEINLQELPQIPVTDTMLAFIMKQINKLPERTIRLLQIAACIGSQFNLTMLKTITGENYEIIAKQLWEGLEEGLILPMDTSYKWVYPNENELLLQNYPPSYCFLHDKIQQAFYSSMSMEERELTHLKIAEELFQHYTDEEIEENIFALVNHLNICQSSLSEKQLNELIKWNCIAGGKAKGAAAFQTALTYYEMAFKLLPERKWQTNYEEAFEIMVGYGETLYLNQRFEEAESTLEEALQHARTDQEKLYIYNLKITLYVHIHEVQKATESGLAGVRLFGLDIKRNPGKLTVGKEYLLTKLALGRKQSADLLKIEPVTDRDQHQVLRTLINTNAPTYHFNQNLATILMLRALRQTLKVGDMDVSALVYNNYALTLSAGFGDYEGSFEFGKLAMEHVKRSGDRALQARVLFVFGSFVNHWKEHLSYNLDYLEQSQQLSIETGNLHLAGATGAFIVLAQYLKGDHLEQVQEGIDRQLMFARKNEYAITSDYLAELSEWISVLTAPDKQPAWDFPDFTDDKSAAIIHKTTRLQLAYLLNNRNVAQVLIKELEPLVDNTLVLIVAPEYFFYHSLWLIKLMDERIITRKSQYKKLKKNLAKLKKWAKHSPANYRHKYLIVQAELVKLNKKHQRAEFLYHQAIELAQENGFLQDTAVANYCAAQFYLAKGLPQIAKSYMTEAYNGYVNWGAVNIANQIKASHQDLLLTTKDSFTVGLTSVNQLDTKAIFEAARIISSEVVLADLIDRLMEIVLTYAGAEHASFLLNKGGKIELVSYHYYNGETVQSGNAGDIQRFSRPIVHYVVNSREVVVLDNAAVQGNFTEDRYIQEACAKSVLCLPIIYQDKLVAVLYMENNQSTHIFTQERLSILTLITSQAAVSIENAYLYADLEEKVRKRTKLLNETNQALTDVNQELTNSKEKMKHLLSNISHDLQSPIAVVQGYLTAMLDGVVSDSDKQIEFLRIIQNRVSGLDQLMKDLFDLSKLETGNMNFSMEAIPVDQLYRHFCKVFSLEVEQAGLKFSHQLKIDSENEFPLIEVDVMRMEQVMANLVSNAVKHTESGTIELVLSISDTEDAVFSIKDEGDGIARADIPYVFDRYYTKRAAGGNGLGLAISKEIIACHNGEIWVESTEGEGSIFAFSIPIADETVYDQVEEENARIEV</sequence>
<evidence type="ECO:0000313" key="13">
    <source>
        <dbReference type="Proteomes" id="UP000199687"/>
    </source>
</evidence>
<evidence type="ECO:0000256" key="4">
    <source>
        <dbReference type="ARBA" id="ARBA00022679"/>
    </source>
</evidence>
<dbReference type="SMART" id="SM00388">
    <property type="entry name" value="HisKA"/>
    <property type="match status" value="1"/>
</dbReference>
<accession>A0A1H9V2U9</accession>
<dbReference type="GO" id="GO:0005524">
    <property type="term" value="F:ATP binding"/>
    <property type="evidence" value="ECO:0007669"/>
    <property type="project" value="UniProtKB-KW"/>
</dbReference>
<dbReference type="SMART" id="SM00387">
    <property type="entry name" value="HATPase_c"/>
    <property type="match status" value="1"/>
</dbReference>
<dbReference type="InterPro" id="IPR004358">
    <property type="entry name" value="Sig_transdc_His_kin-like_C"/>
</dbReference>
<proteinExistence type="predicted"/>
<dbReference type="SUPFAM" id="SSF55781">
    <property type="entry name" value="GAF domain-like"/>
    <property type="match status" value="1"/>
</dbReference>
<evidence type="ECO:0000256" key="2">
    <source>
        <dbReference type="ARBA" id="ARBA00012438"/>
    </source>
</evidence>
<dbReference type="PROSITE" id="PS50011">
    <property type="entry name" value="PROTEIN_KINASE_DOM"/>
    <property type="match status" value="1"/>
</dbReference>
<dbReference type="CDD" id="cd00082">
    <property type="entry name" value="HisKA"/>
    <property type="match status" value="1"/>
</dbReference>
<keyword evidence="13" id="KW-1185">Reference proteome</keyword>
<evidence type="ECO:0000256" key="3">
    <source>
        <dbReference type="ARBA" id="ARBA00022553"/>
    </source>
</evidence>
<comment type="catalytic activity">
    <reaction evidence="1">
        <text>ATP + protein L-histidine = ADP + protein N-phospho-L-histidine.</text>
        <dbReference type="EC" id="2.7.13.3"/>
    </reaction>
</comment>
<feature type="domain" description="Histidine kinase" evidence="11">
    <location>
        <begin position="1502"/>
        <end position="1719"/>
    </location>
</feature>
<dbReference type="InterPro" id="IPR029016">
    <property type="entry name" value="GAF-like_dom_sf"/>
</dbReference>
<keyword evidence="7" id="KW-0067">ATP-binding</keyword>
<evidence type="ECO:0000256" key="9">
    <source>
        <dbReference type="SAM" id="Coils"/>
    </source>
</evidence>
<dbReference type="InterPro" id="IPR003018">
    <property type="entry name" value="GAF"/>
</dbReference>
<dbReference type="PANTHER" id="PTHR43642:SF1">
    <property type="entry name" value="HYBRID SIGNAL TRANSDUCTION HISTIDINE KINASE G"/>
    <property type="match status" value="1"/>
</dbReference>
<dbReference type="STRING" id="531814.SAMN04487944_12113"/>
<dbReference type="Pfam" id="PF02518">
    <property type="entry name" value="HATPase_c"/>
    <property type="match status" value="1"/>
</dbReference>
<dbReference type="InterPro" id="IPR036890">
    <property type="entry name" value="HATPase_C_sf"/>
</dbReference>
<dbReference type="SUPFAM" id="SSF56112">
    <property type="entry name" value="Protein kinase-like (PK-like)"/>
    <property type="match status" value="1"/>
</dbReference>
<evidence type="ECO:0000313" key="12">
    <source>
        <dbReference type="EMBL" id="SES16002.1"/>
    </source>
</evidence>
<evidence type="ECO:0000256" key="6">
    <source>
        <dbReference type="ARBA" id="ARBA00022777"/>
    </source>
</evidence>
<dbReference type="InterPro" id="IPR005467">
    <property type="entry name" value="His_kinase_dom"/>
</dbReference>
<dbReference type="PROSITE" id="PS50109">
    <property type="entry name" value="HIS_KIN"/>
    <property type="match status" value="1"/>
</dbReference>
<dbReference type="Pfam" id="PF13191">
    <property type="entry name" value="AAA_16"/>
    <property type="match status" value="1"/>
</dbReference>
<dbReference type="Pfam" id="PF25503">
    <property type="entry name" value="TPR_CHK1"/>
    <property type="match status" value="1"/>
</dbReference>
<dbReference type="RefSeq" id="WP_175480510.1">
    <property type="nucleotide sequence ID" value="NZ_FOGL01000021.1"/>
</dbReference>
<dbReference type="Gene3D" id="3.40.50.300">
    <property type="entry name" value="P-loop containing nucleotide triphosphate hydrolases"/>
    <property type="match status" value="1"/>
</dbReference>
<dbReference type="Pfam" id="PF01590">
    <property type="entry name" value="GAF"/>
    <property type="match status" value="1"/>
</dbReference>
<dbReference type="Gene3D" id="1.10.287.130">
    <property type="match status" value="1"/>
</dbReference>
<dbReference type="Proteomes" id="UP000199687">
    <property type="component" value="Unassembled WGS sequence"/>
</dbReference>
<evidence type="ECO:0000256" key="7">
    <source>
        <dbReference type="ARBA" id="ARBA00022840"/>
    </source>
</evidence>
<organism evidence="12 13">
    <name type="scientific">Gracilibacillus ureilyticus</name>
    <dbReference type="NCBI Taxonomy" id="531814"/>
    <lineage>
        <taxon>Bacteria</taxon>
        <taxon>Bacillati</taxon>
        <taxon>Bacillota</taxon>
        <taxon>Bacilli</taxon>
        <taxon>Bacillales</taxon>
        <taxon>Bacillaceae</taxon>
        <taxon>Gracilibacillus</taxon>
    </lineage>
</organism>
<name>A0A1H9V2U9_9BACI</name>
<dbReference type="Pfam" id="PF00069">
    <property type="entry name" value="Pkinase"/>
    <property type="match status" value="1"/>
</dbReference>
<evidence type="ECO:0000259" key="10">
    <source>
        <dbReference type="PROSITE" id="PS50011"/>
    </source>
</evidence>
<reference evidence="12 13" key="1">
    <citation type="submission" date="2016-10" db="EMBL/GenBank/DDBJ databases">
        <authorList>
            <person name="de Groot N.N."/>
        </authorList>
    </citation>
    <scope>NUCLEOTIDE SEQUENCE [LARGE SCALE GENOMIC DNA]</scope>
    <source>
        <strain evidence="12 13">CGMCC 1.7727</strain>
    </source>
</reference>
<dbReference type="SMART" id="SM00220">
    <property type="entry name" value="S_TKc"/>
    <property type="match status" value="1"/>
</dbReference>
<dbReference type="EMBL" id="FOGL01000021">
    <property type="protein sequence ID" value="SES16002.1"/>
    <property type="molecule type" value="Genomic_DNA"/>
</dbReference>
<dbReference type="SMART" id="SM00065">
    <property type="entry name" value="GAF"/>
    <property type="match status" value="1"/>
</dbReference>
<keyword evidence="12" id="KW-0723">Serine/threonine-protein kinase</keyword>
<dbReference type="GO" id="GO:0004674">
    <property type="term" value="F:protein serine/threonine kinase activity"/>
    <property type="evidence" value="ECO:0007669"/>
    <property type="project" value="UniProtKB-KW"/>
</dbReference>
<keyword evidence="5" id="KW-0547">Nucleotide-binding</keyword>
<dbReference type="InterPro" id="IPR003594">
    <property type="entry name" value="HATPase_dom"/>
</dbReference>
<dbReference type="Gene3D" id="1.10.510.10">
    <property type="entry name" value="Transferase(Phosphotransferase) domain 1"/>
    <property type="match status" value="1"/>
</dbReference>
<dbReference type="SUPFAM" id="SSF52540">
    <property type="entry name" value="P-loop containing nucleoside triphosphate hydrolases"/>
    <property type="match status" value="1"/>
</dbReference>
<feature type="coiled-coil region" evidence="9">
    <location>
        <begin position="1461"/>
        <end position="1502"/>
    </location>
</feature>
<dbReference type="InterPro" id="IPR041664">
    <property type="entry name" value="AAA_16"/>
</dbReference>
<evidence type="ECO:0000259" key="11">
    <source>
        <dbReference type="PROSITE" id="PS50109"/>
    </source>
</evidence>
<gene>
    <name evidence="12" type="ORF">SAMN04487944_12113</name>
</gene>
<keyword evidence="8" id="KW-0902">Two-component regulatory system</keyword>